<dbReference type="Gene3D" id="2.170.130.10">
    <property type="entry name" value="TonB-dependent receptor, plug domain"/>
    <property type="match status" value="1"/>
</dbReference>
<keyword evidence="10 12" id="KW-0472">Membrane</keyword>
<dbReference type="PANTHER" id="PTHR32552">
    <property type="entry name" value="FERRICHROME IRON RECEPTOR-RELATED"/>
    <property type="match status" value="1"/>
</dbReference>
<accession>A0A8J7Z8E6</accession>
<keyword evidence="8" id="KW-0408">Iron</keyword>
<dbReference type="InterPro" id="IPR037066">
    <property type="entry name" value="Plug_dom_sf"/>
</dbReference>
<comment type="similarity">
    <text evidence="2 12">Belongs to the TonB-dependent receptor family.</text>
</comment>
<evidence type="ECO:0000256" key="3">
    <source>
        <dbReference type="ARBA" id="ARBA00022448"/>
    </source>
</evidence>
<protein>
    <submittedName>
        <fullName evidence="15">TonB-dependent receptor plug domain-containing protein</fullName>
    </submittedName>
</protein>
<dbReference type="PANTHER" id="PTHR32552:SF68">
    <property type="entry name" value="FERRICHROME OUTER MEMBRANE TRANSPORTER_PHAGE RECEPTOR"/>
    <property type="match status" value="1"/>
</dbReference>
<sequence length="510" mass="55611">MSDRRSAVCVGKKLSLRVRFWLLASLSGCVVPVLLGLPAAAQSGDKTAIAQLSQVKQPAKTVKEWLAQVEAATVQITQVQLNPTATGLEIVLETQDGKPLQVDATKFRSEGNALIADIPNAVLTLPQGQTFTAENPTVDVTNVQVVQQDINSIRISVTGNNALPKTEVTLKTGGLAYSLNPEADEPDEEIVVTGERGGYRVPNTSVGTRTDTPLRDIPQSIQIIPQEVLRDQNVTNFNEAVRNVPGVIPTSPTSNANALFIIRGFSNFNFSNSNILRNGLRQSGGIEVETNPDIERIEVLLGPASVLYGGANPGGTINIVTKQPLREPFYAIDATIGNYDFYRATLDLSGPLNDSGTVLYRLNAGYLNRGNFIDFARQEGFTIAPVVSFALGERTRLIIEGDYIDRDILTPPALPAEGTVLPNPNGRIPRNRFTGNPEGIIRIQQPRVGYRFEHQFNDNWSLQNAFQFRRETAVTLDEPLLFNEGLSSTLSNSSSVAQEARPAIQQGFWY</sequence>
<reference evidence="15" key="1">
    <citation type="submission" date="2019-12" db="EMBL/GenBank/DDBJ databases">
        <title>High-Quality draft genome sequences of three cyanobacteria isolated from the limestone walls of the Old Cathedral of Coimbra.</title>
        <authorList>
            <person name="Tiago I."/>
            <person name="Soares F."/>
            <person name="Portugal A."/>
        </authorList>
    </citation>
    <scope>NUCLEOTIDE SEQUENCE</scope>
    <source>
        <strain evidence="15">A</strain>
    </source>
</reference>
<dbReference type="RefSeq" id="WP_162425346.1">
    <property type="nucleotide sequence ID" value="NZ_WVIE01000041.1"/>
</dbReference>
<dbReference type="InterPro" id="IPR036942">
    <property type="entry name" value="Beta-barrel_TonB_sf"/>
</dbReference>
<feature type="domain" description="AMIN" evidence="14">
    <location>
        <begin position="79"/>
        <end position="167"/>
    </location>
</feature>
<proteinExistence type="inferred from homology"/>
<keyword evidence="5" id="KW-0410">Iron transport</keyword>
<evidence type="ECO:0000256" key="4">
    <source>
        <dbReference type="ARBA" id="ARBA00022452"/>
    </source>
</evidence>
<dbReference type="FunFam" id="2.170.130.10:FF:000001">
    <property type="entry name" value="Catecholate siderophore TonB-dependent receptor"/>
    <property type="match status" value="1"/>
</dbReference>
<evidence type="ECO:0000259" key="13">
    <source>
        <dbReference type="Pfam" id="PF07715"/>
    </source>
</evidence>
<dbReference type="GO" id="GO:0015344">
    <property type="term" value="F:siderophore uptake transmembrane transporter activity"/>
    <property type="evidence" value="ECO:0007669"/>
    <property type="project" value="TreeGrafter"/>
</dbReference>
<dbReference type="Pfam" id="PF11741">
    <property type="entry name" value="AMIN"/>
    <property type="match status" value="1"/>
</dbReference>
<keyword evidence="6 12" id="KW-0812">Transmembrane</keyword>
<evidence type="ECO:0000256" key="12">
    <source>
        <dbReference type="PROSITE-ProRule" id="PRU01360"/>
    </source>
</evidence>
<evidence type="ECO:0000256" key="1">
    <source>
        <dbReference type="ARBA" id="ARBA00004571"/>
    </source>
</evidence>
<dbReference type="GO" id="GO:0009279">
    <property type="term" value="C:cell outer membrane"/>
    <property type="evidence" value="ECO:0007669"/>
    <property type="project" value="UniProtKB-SubCell"/>
</dbReference>
<gene>
    <name evidence="15" type="ORF">GS601_21470</name>
</gene>
<organism evidence="15 16">
    <name type="scientific">Myxacorys almedinensis A</name>
    <dbReference type="NCBI Taxonomy" id="2690445"/>
    <lineage>
        <taxon>Bacteria</taxon>
        <taxon>Bacillati</taxon>
        <taxon>Cyanobacteriota</taxon>
        <taxon>Cyanophyceae</taxon>
        <taxon>Leptolyngbyales</taxon>
        <taxon>Leptolyngbyaceae</taxon>
        <taxon>Myxacorys</taxon>
        <taxon>Myxacorys almedinensis</taxon>
    </lineage>
</organism>
<evidence type="ECO:0000256" key="7">
    <source>
        <dbReference type="ARBA" id="ARBA00022729"/>
    </source>
</evidence>
<comment type="caution">
    <text evidence="15">The sequence shown here is derived from an EMBL/GenBank/DDBJ whole genome shotgun (WGS) entry which is preliminary data.</text>
</comment>
<evidence type="ECO:0000256" key="8">
    <source>
        <dbReference type="ARBA" id="ARBA00023004"/>
    </source>
</evidence>
<evidence type="ECO:0000256" key="6">
    <source>
        <dbReference type="ARBA" id="ARBA00022692"/>
    </source>
</evidence>
<evidence type="ECO:0000313" key="16">
    <source>
        <dbReference type="Proteomes" id="UP000646053"/>
    </source>
</evidence>
<evidence type="ECO:0000256" key="5">
    <source>
        <dbReference type="ARBA" id="ARBA00022496"/>
    </source>
</evidence>
<name>A0A8J7Z8E6_9CYAN</name>
<dbReference type="InterPro" id="IPR039426">
    <property type="entry name" value="TonB-dep_rcpt-like"/>
</dbReference>
<keyword evidence="3 12" id="KW-0813">Transport</keyword>
<dbReference type="SUPFAM" id="SSF56935">
    <property type="entry name" value="Porins"/>
    <property type="match status" value="1"/>
</dbReference>
<dbReference type="Gene3D" id="2.40.170.20">
    <property type="entry name" value="TonB-dependent receptor, beta-barrel domain"/>
    <property type="match status" value="1"/>
</dbReference>
<dbReference type="Proteomes" id="UP000646053">
    <property type="component" value="Unassembled WGS sequence"/>
</dbReference>
<keyword evidence="16" id="KW-1185">Reference proteome</keyword>
<dbReference type="InterPro" id="IPR021731">
    <property type="entry name" value="AMIN_dom"/>
</dbReference>
<keyword evidence="15" id="KW-0675">Receptor</keyword>
<keyword evidence="11 12" id="KW-0998">Cell outer membrane</keyword>
<evidence type="ECO:0000259" key="14">
    <source>
        <dbReference type="Pfam" id="PF11741"/>
    </source>
</evidence>
<evidence type="ECO:0000256" key="10">
    <source>
        <dbReference type="ARBA" id="ARBA00023136"/>
    </source>
</evidence>
<keyword evidence="9" id="KW-0406">Ion transport</keyword>
<feature type="non-terminal residue" evidence="15">
    <location>
        <position position="510"/>
    </location>
</feature>
<dbReference type="GO" id="GO:0015891">
    <property type="term" value="P:siderophore transport"/>
    <property type="evidence" value="ECO:0007669"/>
    <property type="project" value="UniProtKB-ARBA"/>
</dbReference>
<evidence type="ECO:0000256" key="11">
    <source>
        <dbReference type="ARBA" id="ARBA00023237"/>
    </source>
</evidence>
<evidence type="ECO:0000313" key="15">
    <source>
        <dbReference type="EMBL" id="NDJ19826.1"/>
    </source>
</evidence>
<dbReference type="EMBL" id="WVIE01000041">
    <property type="protein sequence ID" value="NDJ19826.1"/>
    <property type="molecule type" value="Genomic_DNA"/>
</dbReference>
<feature type="domain" description="TonB-dependent receptor plug" evidence="13">
    <location>
        <begin position="214"/>
        <end position="316"/>
    </location>
</feature>
<evidence type="ECO:0000256" key="9">
    <source>
        <dbReference type="ARBA" id="ARBA00023065"/>
    </source>
</evidence>
<keyword evidence="4 12" id="KW-1134">Transmembrane beta strand</keyword>
<dbReference type="AlphaFoldDB" id="A0A8J7Z8E6"/>
<comment type="subcellular location">
    <subcellularLocation>
        <location evidence="1 12">Cell outer membrane</location>
        <topology evidence="1 12">Multi-pass membrane protein</topology>
    </subcellularLocation>
</comment>
<dbReference type="InterPro" id="IPR012910">
    <property type="entry name" value="Plug_dom"/>
</dbReference>
<dbReference type="Pfam" id="PF07715">
    <property type="entry name" value="Plug"/>
    <property type="match status" value="1"/>
</dbReference>
<evidence type="ECO:0000256" key="2">
    <source>
        <dbReference type="ARBA" id="ARBA00009810"/>
    </source>
</evidence>
<keyword evidence="7" id="KW-0732">Signal</keyword>
<dbReference type="PROSITE" id="PS52016">
    <property type="entry name" value="TONB_DEPENDENT_REC_3"/>
    <property type="match status" value="1"/>
</dbReference>